<dbReference type="EMBL" id="SJPG01000001">
    <property type="protein sequence ID" value="TWT60646.1"/>
    <property type="molecule type" value="Genomic_DNA"/>
</dbReference>
<sequence length="1027" mass="112889" precursor="true">MTALKHFRSHRFLLTLSLTILMLPGCDHAVNENKEPPVLSKAAVNTQDVSTNPTVPGEGPAKKSKPETTQANSPVSNPEYVPVQVAKDSLSGSIGSGHYNGQRDAVAYNAPMIQHLCVSADGRFVVISRTVNEEGQLLQVWDIPGGRLLNENYEASGVTALTISPDSQLLAYGINDSSIIIRSLPEGKKIYLKQHRLPAGGLDFSPDSKQLASLGHDNQLLLWDIASQNVLAQATNGEASFASEVKFCSPDRLWARDSENLLRWYQFSNNTLEFESELKIPPKLRILATSKNSVLGQQKDLSLHLLSTATGESLAVAKTETSTPVDLPNKADLIMSGAFSGQSTEFVTAANDGSLTLRSMDISKMSQFKKLEHGYVIKLGSDSNGRYWIAGTTEGGLFVLDREHPDERRWLIEIPSQPPLVAPRFSQDRKTILRMEDGDHIRSTQLATGLPDHRYKISNFKESADAANVTTLLAGSEQNVYCGTSSGSIEMLDDNSSMPPTRFSVSDSAITAMAETPDRQTLLVGDENGQAIWFDLTHTDEKFTRREQTGRIWSIDFSSNSLRAVTASEDQSVIVWDVANREKQFILNEHKHAVQIVEFSPYDRWLVSGDRSGHFILWDMKVGKSVWNGTVKENMVQFKGIPMHAPIETSNECFPDLGITSVAFSPNQKVLAVGTATGYLQTFDLTNFRELSVVSLGQPVADLEFAEDGTSLLAATLTGDVERYWQSPDPPFMLPGHEGQVRFAALDSRGLKAVTGGHDQQLCVWDVDQTKLIASIENDGEGIAGGALSPTGNRAVTVGFGSGVVFWDLDQMRRIEKRYGHKARTWCLAFTRDGNRVASGSDDKTVKIWDFATRKNTLTIPHENSVRFVTFSPDGQQILTSTFDERGWKYPADLQLWDSSTGKLLRKFNGHRVNVTGACFNASGTEIISCGADGQTCRWNVSTGKCLQDLTRQNGVYNPNLINDGQLLISKRFGNGIFIDEAMSLNRLAEFSVPTQSVDDLNVSPDGHRVIAATKEGRVYVWSIAGE</sequence>
<dbReference type="RefSeq" id="WP_146502740.1">
    <property type="nucleotide sequence ID" value="NZ_SJPG01000001.1"/>
</dbReference>
<evidence type="ECO:0000256" key="4">
    <source>
        <dbReference type="SAM" id="MobiDB-lite"/>
    </source>
</evidence>
<feature type="repeat" description="WD" evidence="3">
    <location>
        <begin position="908"/>
        <end position="949"/>
    </location>
</feature>
<proteinExistence type="predicted"/>
<keyword evidence="7" id="KW-1185">Reference proteome</keyword>
<dbReference type="AlphaFoldDB" id="A0A5C5XC77"/>
<dbReference type="Pfam" id="PF00400">
    <property type="entry name" value="WD40"/>
    <property type="match status" value="8"/>
</dbReference>
<feature type="repeat" description="WD" evidence="3">
    <location>
        <begin position="587"/>
        <end position="628"/>
    </location>
</feature>
<feature type="region of interest" description="Disordered" evidence="4">
    <location>
        <begin position="43"/>
        <end position="79"/>
    </location>
</feature>
<dbReference type="OrthoDB" id="500858at2"/>
<dbReference type="SUPFAM" id="SSF50998">
    <property type="entry name" value="Quinoprotein alcohol dehydrogenase-like"/>
    <property type="match status" value="1"/>
</dbReference>
<feature type="chain" id="PRO_5022983032" evidence="5">
    <location>
        <begin position="30"/>
        <end position="1027"/>
    </location>
</feature>
<protein>
    <submittedName>
        <fullName evidence="6">WD domain, G-beta repeat</fullName>
    </submittedName>
</protein>
<feature type="repeat" description="WD" evidence="3">
    <location>
        <begin position="818"/>
        <end position="859"/>
    </location>
</feature>
<accession>A0A5C5XC77</accession>
<feature type="compositionally biased region" description="Polar residues" evidence="4">
    <location>
        <begin position="43"/>
        <end position="54"/>
    </location>
</feature>
<evidence type="ECO:0000313" key="7">
    <source>
        <dbReference type="Proteomes" id="UP000316095"/>
    </source>
</evidence>
<dbReference type="PROSITE" id="PS00678">
    <property type="entry name" value="WD_REPEATS_1"/>
    <property type="match status" value="4"/>
</dbReference>
<dbReference type="SUPFAM" id="SSF50978">
    <property type="entry name" value="WD40 repeat-like"/>
    <property type="match status" value="2"/>
</dbReference>
<keyword evidence="1 3" id="KW-0853">WD repeat</keyword>
<evidence type="ECO:0000256" key="2">
    <source>
        <dbReference type="ARBA" id="ARBA00022737"/>
    </source>
</evidence>
<dbReference type="InterPro" id="IPR036322">
    <property type="entry name" value="WD40_repeat_dom_sf"/>
</dbReference>
<dbReference type="Proteomes" id="UP000316095">
    <property type="component" value="Unassembled WGS sequence"/>
</dbReference>
<organism evidence="6 7">
    <name type="scientific">Rubinisphaera italica</name>
    <dbReference type="NCBI Taxonomy" id="2527969"/>
    <lineage>
        <taxon>Bacteria</taxon>
        <taxon>Pseudomonadati</taxon>
        <taxon>Planctomycetota</taxon>
        <taxon>Planctomycetia</taxon>
        <taxon>Planctomycetales</taxon>
        <taxon>Planctomycetaceae</taxon>
        <taxon>Rubinisphaera</taxon>
    </lineage>
</organism>
<keyword evidence="5" id="KW-0732">Signal</keyword>
<evidence type="ECO:0000313" key="6">
    <source>
        <dbReference type="EMBL" id="TWT60646.1"/>
    </source>
</evidence>
<dbReference type="InterPro" id="IPR001680">
    <property type="entry name" value="WD40_rpt"/>
</dbReference>
<dbReference type="InterPro" id="IPR019775">
    <property type="entry name" value="WD40_repeat_CS"/>
</dbReference>
<comment type="caution">
    <text evidence="6">The sequence shown here is derived from an EMBL/GenBank/DDBJ whole genome shotgun (WGS) entry which is preliminary data.</text>
</comment>
<evidence type="ECO:0000256" key="3">
    <source>
        <dbReference type="PROSITE-ProRule" id="PRU00221"/>
    </source>
</evidence>
<feature type="compositionally biased region" description="Polar residues" evidence="4">
    <location>
        <begin position="67"/>
        <end position="76"/>
    </location>
</feature>
<feature type="signal peptide" evidence="5">
    <location>
        <begin position="1"/>
        <end position="29"/>
    </location>
</feature>
<gene>
    <name evidence="6" type="ORF">Pan54_13600</name>
</gene>
<feature type="repeat" description="WD" evidence="3">
    <location>
        <begin position="734"/>
        <end position="775"/>
    </location>
</feature>
<dbReference type="InterPro" id="IPR020472">
    <property type="entry name" value="WD40_PAC1"/>
</dbReference>
<dbReference type="Gene3D" id="2.130.10.10">
    <property type="entry name" value="YVTN repeat-like/Quinoprotein amine dehydrogenase"/>
    <property type="match status" value="6"/>
</dbReference>
<dbReference type="InterPro" id="IPR015943">
    <property type="entry name" value="WD40/YVTN_repeat-like_dom_sf"/>
</dbReference>
<evidence type="ECO:0000256" key="1">
    <source>
        <dbReference type="ARBA" id="ARBA00022574"/>
    </source>
</evidence>
<dbReference type="InterPro" id="IPR011047">
    <property type="entry name" value="Quinoprotein_ADH-like_sf"/>
</dbReference>
<feature type="repeat" description="WD" evidence="3">
    <location>
        <begin position="545"/>
        <end position="586"/>
    </location>
</feature>
<evidence type="ECO:0000256" key="5">
    <source>
        <dbReference type="SAM" id="SignalP"/>
    </source>
</evidence>
<dbReference type="PANTHER" id="PTHR19848:SF8">
    <property type="entry name" value="F-BOX AND WD REPEAT DOMAIN CONTAINING 7"/>
    <property type="match status" value="1"/>
</dbReference>
<name>A0A5C5XC77_9PLAN</name>
<dbReference type="PRINTS" id="PR00320">
    <property type="entry name" value="GPROTEINBRPT"/>
</dbReference>
<dbReference type="PANTHER" id="PTHR19848">
    <property type="entry name" value="WD40 REPEAT PROTEIN"/>
    <property type="match status" value="1"/>
</dbReference>
<reference evidence="6 7" key="1">
    <citation type="submission" date="2019-02" db="EMBL/GenBank/DDBJ databases">
        <title>Deep-cultivation of Planctomycetes and their phenomic and genomic characterization uncovers novel biology.</title>
        <authorList>
            <person name="Wiegand S."/>
            <person name="Jogler M."/>
            <person name="Boedeker C."/>
            <person name="Pinto D."/>
            <person name="Vollmers J."/>
            <person name="Rivas-Marin E."/>
            <person name="Kohn T."/>
            <person name="Peeters S.H."/>
            <person name="Heuer A."/>
            <person name="Rast P."/>
            <person name="Oberbeckmann S."/>
            <person name="Bunk B."/>
            <person name="Jeske O."/>
            <person name="Meyerdierks A."/>
            <person name="Storesund J.E."/>
            <person name="Kallscheuer N."/>
            <person name="Luecker S."/>
            <person name="Lage O.M."/>
            <person name="Pohl T."/>
            <person name="Merkel B.J."/>
            <person name="Hornburger P."/>
            <person name="Mueller R.-W."/>
            <person name="Bruemmer F."/>
            <person name="Labrenz M."/>
            <person name="Spormann A.M."/>
            <person name="Op Den Camp H."/>
            <person name="Overmann J."/>
            <person name="Amann R."/>
            <person name="Jetten M.S.M."/>
            <person name="Mascher T."/>
            <person name="Medema M.H."/>
            <person name="Devos D.P."/>
            <person name="Kaster A.-K."/>
            <person name="Ovreas L."/>
            <person name="Rohde M."/>
            <person name="Galperin M.Y."/>
            <person name="Jogler C."/>
        </authorList>
    </citation>
    <scope>NUCLEOTIDE SEQUENCE [LARGE SCALE GENOMIC DNA]</scope>
    <source>
        <strain evidence="6 7">Pan54</strain>
    </source>
</reference>
<dbReference type="SMART" id="SM00320">
    <property type="entry name" value="WD40"/>
    <property type="match status" value="13"/>
</dbReference>
<dbReference type="PROSITE" id="PS50294">
    <property type="entry name" value="WD_REPEATS_REGION"/>
    <property type="match status" value="5"/>
</dbReference>
<dbReference type="CDD" id="cd00200">
    <property type="entry name" value="WD40"/>
    <property type="match status" value="2"/>
</dbReference>
<feature type="repeat" description="WD" evidence="3">
    <location>
        <begin position="991"/>
        <end position="1027"/>
    </location>
</feature>
<keyword evidence="2" id="KW-0677">Repeat</keyword>
<feature type="repeat" description="WD" evidence="3">
    <location>
        <begin position="192"/>
        <end position="233"/>
    </location>
</feature>
<dbReference type="PROSITE" id="PS50082">
    <property type="entry name" value="WD_REPEATS_2"/>
    <property type="match status" value="7"/>
</dbReference>